<name>A0A4R8DFQ9_9BACT</name>
<dbReference type="InterPro" id="IPR001279">
    <property type="entry name" value="Metallo-B-lactamas"/>
</dbReference>
<dbReference type="Proteomes" id="UP000294498">
    <property type="component" value="Unassembled WGS sequence"/>
</dbReference>
<evidence type="ECO:0000256" key="1">
    <source>
        <dbReference type="ARBA" id="ARBA00022801"/>
    </source>
</evidence>
<keyword evidence="4" id="KW-1185">Reference proteome</keyword>
<dbReference type="OrthoDB" id="9805728at2"/>
<accession>A0A4R8DFQ9</accession>
<dbReference type="InterPro" id="IPR050114">
    <property type="entry name" value="UPF0173_UPF0282_UlaG_hydrolase"/>
</dbReference>
<evidence type="ECO:0000259" key="2">
    <source>
        <dbReference type="Pfam" id="PF12706"/>
    </source>
</evidence>
<evidence type="ECO:0000313" key="4">
    <source>
        <dbReference type="Proteomes" id="UP000294498"/>
    </source>
</evidence>
<dbReference type="Pfam" id="PF12706">
    <property type="entry name" value="Lactamase_B_2"/>
    <property type="match status" value="1"/>
</dbReference>
<dbReference type="EMBL" id="SODV01000002">
    <property type="protein sequence ID" value="TDW96439.1"/>
    <property type="molecule type" value="Genomic_DNA"/>
</dbReference>
<dbReference type="AlphaFoldDB" id="A0A4R8DFQ9"/>
<dbReference type="InterPro" id="IPR036866">
    <property type="entry name" value="RibonucZ/Hydroxyglut_hydro"/>
</dbReference>
<evidence type="ECO:0000313" key="3">
    <source>
        <dbReference type="EMBL" id="TDW96439.1"/>
    </source>
</evidence>
<feature type="domain" description="Metallo-beta-lactamase" evidence="2">
    <location>
        <begin position="22"/>
        <end position="219"/>
    </location>
</feature>
<gene>
    <name evidence="3" type="ORF">EDB95_4270</name>
</gene>
<protein>
    <submittedName>
        <fullName evidence="3">L-ascorbate metabolism protein UlaG (Beta-lactamase superfamily)</fullName>
    </submittedName>
</protein>
<dbReference type="PANTHER" id="PTHR43546">
    <property type="entry name" value="UPF0173 METAL-DEPENDENT HYDROLASE MJ1163-RELATED"/>
    <property type="match status" value="1"/>
</dbReference>
<dbReference type="Gene3D" id="3.60.15.10">
    <property type="entry name" value="Ribonuclease Z/Hydroxyacylglutathione hydrolase-like"/>
    <property type="match status" value="1"/>
</dbReference>
<proteinExistence type="predicted"/>
<dbReference type="GO" id="GO:0016787">
    <property type="term" value="F:hydrolase activity"/>
    <property type="evidence" value="ECO:0007669"/>
    <property type="project" value="UniProtKB-KW"/>
</dbReference>
<organism evidence="3 4">
    <name type="scientific">Dinghuibacter silviterrae</name>
    <dbReference type="NCBI Taxonomy" id="1539049"/>
    <lineage>
        <taxon>Bacteria</taxon>
        <taxon>Pseudomonadati</taxon>
        <taxon>Bacteroidota</taxon>
        <taxon>Chitinophagia</taxon>
        <taxon>Chitinophagales</taxon>
        <taxon>Chitinophagaceae</taxon>
        <taxon>Dinghuibacter</taxon>
    </lineage>
</organism>
<keyword evidence="1" id="KW-0378">Hydrolase</keyword>
<sequence length="258" mass="28057">MKVTFTQIDTACVRIDLGGFVILTDPAFDKAGGTYQSGSGRILHKTGSPALDPATIGRVDLVLLSHDQHKDNLDDAGRAFIRTVPLVISTPEAKERLGQDNVAGLTEWNSLTTGNVKVTATPARHGSTEALHQMAGHVIGFVIEWEGQVNGVLYISGDTVLFDGVLEVGRRFRVDTALLHVGRAGFPKEIGNEHLTFTTEEAIQAARALKVNKVIPTHMQGWEHFQESAEFTHEHIAMSDLGPRLVWLTPGRPVAVEI</sequence>
<comment type="caution">
    <text evidence="3">The sequence shown here is derived from an EMBL/GenBank/DDBJ whole genome shotgun (WGS) entry which is preliminary data.</text>
</comment>
<reference evidence="3 4" key="1">
    <citation type="submission" date="2019-03" db="EMBL/GenBank/DDBJ databases">
        <title>Genomic Encyclopedia of Type Strains, Phase IV (KMG-IV): sequencing the most valuable type-strain genomes for metagenomic binning, comparative biology and taxonomic classification.</title>
        <authorList>
            <person name="Goeker M."/>
        </authorList>
    </citation>
    <scope>NUCLEOTIDE SEQUENCE [LARGE SCALE GENOMIC DNA]</scope>
    <source>
        <strain evidence="3 4">DSM 100059</strain>
    </source>
</reference>
<dbReference type="SUPFAM" id="SSF56281">
    <property type="entry name" value="Metallo-hydrolase/oxidoreductase"/>
    <property type="match status" value="1"/>
</dbReference>
<dbReference type="PANTHER" id="PTHR43546:SF9">
    <property type="entry name" value="L-ASCORBATE-6-PHOSPHATE LACTONASE ULAG-RELATED"/>
    <property type="match status" value="1"/>
</dbReference>
<dbReference type="RefSeq" id="WP_133996873.1">
    <property type="nucleotide sequence ID" value="NZ_SODV01000002.1"/>
</dbReference>